<dbReference type="InterPro" id="IPR000073">
    <property type="entry name" value="AB_hydrolase_1"/>
</dbReference>
<dbReference type="InterPro" id="IPR029058">
    <property type="entry name" value="AB_hydrolase_fold"/>
</dbReference>
<evidence type="ECO:0000259" key="1">
    <source>
        <dbReference type="Pfam" id="PF00561"/>
    </source>
</evidence>
<dbReference type="RefSeq" id="WP_344452947.1">
    <property type="nucleotide sequence ID" value="NZ_BAAATZ010000020.1"/>
</dbReference>
<feature type="domain" description="AB hydrolase-1" evidence="1">
    <location>
        <begin position="23"/>
        <end position="264"/>
    </location>
</feature>
<name>A0ABN3UFN9_9ACTN</name>
<evidence type="ECO:0000313" key="2">
    <source>
        <dbReference type="EMBL" id="GAA2731745.1"/>
    </source>
</evidence>
<organism evidence="2 3">
    <name type="scientific">Actinocorallia aurantiaca</name>
    <dbReference type="NCBI Taxonomy" id="46204"/>
    <lineage>
        <taxon>Bacteria</taxon>
        <taxon>Bacillati</taxon>
        <taxon>Actinomycetota</taxon>
        <taxon>Actinomycetes</taxon>
        <taxon>Streptosporangiales</taxon>
        <taxon>Thermomonosporaceae</taxon>
        <taxon>Actinocorallia</taxon>
    </lineage>
</organism>
<sequence length="278" mass="30586">MHRKIQGDGVELAVRVRGNPEGPALVLLHGYPDTHRVWDGVVERLAPRFRVVTYDMRGAGESGRPRDRAAYRFVHLMNDLRAVLDEVLPGGPVHLAGHDWGAIQGWEAVTTMPERFSSYTAISGPCLDHVGGWSRGGARPSARLAQALRSWYIGFFQLPLLPELAWRSGLAARILTGADGMPKGGHFAPTLRADGEAGVALYRANIPSRLLRPRERSTDVPVQVVIPVEDPFVSARMAESAADHVPDLRFARLPARHWAPVTHPEEVARLVAEHADRV</sequence>
<proteinExistence type="predicted"/>
<protein>
    <recommendedName>
        <fullName evidence="1">AB hydrolase-1 domain-containing protein</fullName>
    </recommendedName>
</protein>
<dbReference type="Proteomes" id="UP001501842">
    <property type="component" value="Unassembled WGS sequence"/>
</dbReference>
<dbReference type="EMBL" id="BAAATZ010000020">
    <property type="protein sequence ID" value="GAA2731745.1"/>
    <property type="molecule type" value="Genomic_DNA"/>
</dbReference>
<dbReference type="Pfam" id="PF00561">
    <property type="entry name" value="Abhydrolase_1"/>
    <property type="match status" value="1"/>
</dbReference>
<comment type="caution">
    <text evidence="2">The sequence shown here is derived from an EMBL/GenBank/DDBJ whole genome shotgun (WGS) entry which is preliminary data.</text>
</comment>
<keyword evidence="3" id="KW-1185">Reference proteome</keyword>
<accession>A0ABN3UFN9</accession>
<dbReference type="PANTHER" id="PTHR43329">
    <property type="entry name" value="EPOXIDE HYDROLASE"/>
    <property type="match status" value="1"/>
</dbReference>
<dbReference type="SUPFAM" id="SSF53474">
    <property type="entry name" value="alpha/beta-Hydrolases"/>
    <property type="match status" value="1"/>
</dbReference>
<reference evidence="2 3" key="1">
    <citation type="journal article" date="2019" name="Int. J. Syst. Evol. Microbiol.">
        <title>The Global Catalogue of Microorganisms (GCM) 10K type strain sequencing project: providing services to taxonomists for standard genome sequencing and annotation.</title>
        <authorList>
            <consortium name="The Broad Institute Genomics Platform"/>
            <consortium name="The Broad Institute Genome Sequencing Center for Infectious Disease"/>
            <person name="Wu L."/>
            <person name="Ma J."/>
        </authorList>
    </citation>
    <scope>NUCLEOTIDE SEQUENCE [LARGE SCALE GENOMIC DNA]</scope>
    <source>
        <strain evidence="2 3">JCM 8201</strain>
    </source>
</reference>
<evidence type="ECO:0000313" key="3">
    <source>
        <dbReference type="Proteomes" id="UP001501842"/>
    </source>
</evidence>
<gene>
    <name evidence="2" type="ORF">GCM10010439_47950</name>
</gene>
<dbReference type="Gene3D" id="3.40.50.1820">
    <property type="entry name" value="alpha/beta hydrolase"/>
    <property type="match status" value="1"/>
</dbReference>